<dbReference type="OrthoDB" id="778365at2759"/>
<dbReference type="EMBL" id="WJXA01000001">
    <property type="protein sequence ID" value="KAF7154671.1"/>
    <property type="molecule type" value="Genomic_DNA"/>
</dbReference>
<dbReference type="GO" id="GO:0003700">
    <property type="term" value="F:DNA-binding transcription factor activity"/>
    <property type="evidence" value="ECO:0007669"/>
    <property type="project" value="InterPro"/>
</dbReference>
<dbReference type="PANTHER" id="PTHR46196:SF1">
    <property type="entry name" value="TRANSCRIPTION FACTOR EMB1444-RELATED"/>
    <property type="match status" value="1"/>
</dbReference>
<protein>
    <submittedName>
        <fullName evidence="1">Uncharacterized protein</fullName>
    </submittedName>
</protein>
<keyword evidence="2" id="KW-1185">Reference proteome</keyword>
<organism evidence="1 2">
    <name type="scientific">Rhododendron simsii</name>
    <name type="common">Sims's rhododendron</name>
    <dbReference type="NCBI Taxonomy" id="118357"/>
    <lineage>
        <taxon>Eukaryota</taxon>
        <taxon>Viridiplantae</taxon>
        <taxon>Streptophyta</taxon>
        <taxon>Embryophyta</taxon>
        <taxon>Tracheophyta</taxon>
        <taxon>Spermatophyta</taxon>
        <taxon>Magnoliopsida</taxon>
        <taxon>eudicotyledons</taxon>
        <taxon>Gunneridae</taxon>
        <taxon>Pentapetalae</taxon>
        <taxon>asterids</taxon>
        <taxon>Ericales</taxon>
        <taxon>Ericaceae</taxon>
        <taxon>Ericoideae</taxon>
        <taxon>Rhodoreae</taxon>
        <taxon>Rhododendron</taxon>
    </lineage>
</organism>
<proteinExistence type="predicted"/>
<gene>
    <name evidence="1" type="ORF">RHSIM_Rhsim01G0265700</name>
</gene>
<name>A0A834HLE2_RHOSS</name>
<evidence type="ECO:0000313" key="2">
    <source>
        <dbReference type="Proteomes" id="UP000626092"/>
    </source>
</evidence>
<reference evidence="1" key="1">
    <citation type="submission" date="2019-11" db="EMBL/GenBank/DDBJ databases">
        <authorList>
            <person name="Liu Y."/>
            <person name="Hou J."/>
            <person name="Li T.-Q."/>
            <person name="Guan C.-H."/>
            <person name="Wu X."/>
            <person name="Wu H.-Z."/>
            <person name="Ling F."/>
            <person name="Zhang R."/>
            <person name="Shi X.-G."/>
            <person name="Ren J.-P."/>
            <person name="Chen E.-F."/>
            <person name="Sun J.-M."/>
        </authorList>
    </citation>
    <scope>NUCLEOTIDE SEQUENCE</scope>
    <source>
        <strain evidence="1">Adult_tree_wgs_1</strain>
        <tissue evidence="1">Leaves</tissue>
    </source>
</reference>
<comment type="caution">
    <text evidence="1">The sequence shown here is derived from an EMBL/GenBank/DDBJ whole genome shotgun (WGS) entry which is preliminary data.</text>
</comment>
<dbReference type="InterPro" id="IPR043561">
    <property type="entry name" value="LHW-like"/>
</dbReference>
<accession>A0A834HLE2</accession>
<evidence type="ECO:0000313" key="1">
    <source>
        <dbReference type="EMBL" id="KAF7154671.1"/>
    </source>
</evidence>
<dbReference type="AlphaFoldDB" id="A0A834HLE2"/>
<sequence length="68" mass="7543">MLFMQSMTKHADKLSKCLESKLRDKGTSLGGLPGYDQGSSWAMEVGSHLKVCPMTVENINMHEWANAD</sequence>
<dbReference type="Proteomes" id="UP000626092">
    <property type="component" value="Unassembled WGS sequence"/>
</dbReference>
<dbReference type="PANTHER" id="PTHR46196">
    <property type="entry name" value="TRANSCRIPTION FACTOR BHLH155-LIKE ISOFORM X1-RELATED"/>
    <property type="match status" value="1"/>
</dbReference>